<name>A0A3L6L529_9TRYP</name>
<reference evidence="1 2" key="1">
    <citation type="submission" date="2018-09" db="EMBL/GenBank/DDBJ databases">
        <title>whole genome sequence of T. equiperdum IVM-t1 strain.</title>
        <authorList>
            <person name="Suganuma K."/>
        </authorList>
    </citation>
    <scope>NUCLEOTIDE SEQUENCE [LARGE SCALE GENOMIC DNA]</scope>
    <source>
        <strain evidence="1 2">IVM-t1</strain>
    </source>
</reference>
<dbReference type="EMBL" id="QSBY01000010">
    <property type="protein sequence ID" value="RHW69620.1"/>
    <property type="molecule type" value="Genomic_DNA"/>
</dbReference>
<dbReference type="Proteomes" id="UP000266743">
    <property type="component" value="Chromosome 10"/>
</dbReference>
<dbReference type="AlphaFoldDB" id="A0A3L6L529"/>
<evidence type="ECO:0000313" key="1">
    <source>
        <dbReference type="EMBL" id="RHW69620.1"/>
    </source>
</evidence>
<protein>
    <submittedName>
        <fullName evidence="1">Uncharacterized protein</fullName>
    </submittedName>
</protein>
<sequence>MRETILSSSSEYLHTKQCIPGAKTNPSVVRTFARERPRDTPQLQDGERVPSVALMRPTDVYAALRRHVLNVKYKWSRLLRRLRNHIGSCIDLAPEKPLTRCSVTYPSNTSPLRLR</sequence>
<comment type="caution">
    <text evidence="1">The sequence shown here is derived from an EMBL/GenBank/DDBJ whole genome shotgun (WGS) entry which is preliminary data.</text>
</comment>
<accession>A0A3L6L529</accession>
<proteinExistence type="predicted"/>
<evidence type="ECO:0000313" key="2">
    <source>
        <dbReference type="Proteomes" id="UP000266743"/>
    </source>
</evidence>
<gene>
    <name evidence="1" type="ORF">DPX39_100086700</name>
</gene>
<organism evidence="1 2">
    <name type="scientific">Trypanosoma brucei equiperdum</name>
    <dbReference type="NCBI Taxonomy" id="630700"/>
    <lineage>
        <taxon>Eukaryota</taxon>
        <taxon>Discoba</taxon>
        <taxon>Euglenozoa</taxon>
        <taxon>Kinetoplastea</taxon>
        <taxon>Metakinetoplastina</taxon>
        <taxon>Trypanosomatida</taxon>
        <taxon>Trypanosomatidae</taxon>
        <taxon>Trypanosoma</taxon>
    </lineage>
</organism>